<evidence type="ECO:0000256" key="4">
    <source>
        <dbReference type="ARBA" id="ARBA00023136"/>
    </source>
</evidence>
<dbReference type="STRING" id="1408416.GCA_000702765_00760"/>
<feature type="transmembrane region" description="Helical" evidence="5">
    <location>
        <begin position="123"/>
        <end position="146"/>
    </location>
</feature>
<feature type="transmembrane region" description="Helical" evidence="5">
    <location>
        <begin position="51"/>
        <end position="70"/>
    </location>
</feature>
<dbReference type="KEGG" id="ahk:NCTC10172_00205"/>
<dbReference type="EMBL" id="LR215050">
    <property type="protein sequence ID" value="VEU82198.1"/>
    <property type="molecule type" value="Genomic_DNA"/>
</dbReference>
<evidence type="ECO:0000256" key="1">
    <source>
        <dbReference type="ARBA" id="ARBA00004141"/>
    </source>
</evidence>
<sequence>MFKKILNKIKNFDYLQFLKHVWEDYFKFPIYILTHPFQGFDDFKLEKKGKYHVAITYILLLVISTALQVTRSGFLIRESYVENFSIIKTFFLITVPIALIAIGNWSITSLFEGKGTLGEIFKVLGYAVIPLVWFGIPLTFISGQLIQEELAIYATLSTIGVVLTGYMGFFGLLVIHEYGLAKTIVTLIATILAVAVIIFVGILILTLFQQIWGFIQQVYEEFIMRNS</sequence>
<keyword evidence="4 5" id="KW-0472">Membrane</keyword>
<keyword evidence="2 5" id="KW-0812">Transmembrane</keyword>
<evidence type="ECO:0000256" key="3">
    <source>
        <dbReference type="ARBA" id="ARBA00022989"/>
    </source>
</evidence>
<comment type="subcellular location">
    <subcellularLocation>
        <location evidence="1">Membrane</location>
        <topology evidence="1">Multi-pass membrane protein</topology>
    </subcellularLocation>
</comment>
<dbReference type="GO" id="GO:0016020">
    <property type="term" value="C:membrane"/>
    <property type="evidence" value="ECO:0007669"/>
    <property type="project" value="UniProtKB-SubCell"/>
</dbReference>
<feature type="domain" description="Yip1" evidence="6">
    <location>
        <begin position="31"/>
        <end position="200"/>
    </location>
</feature>
<dbReference type="Pfam" id="PF04893">
    <property type="entry name" value="Yip1"/>
    <property type="match status" value="1"/>
</dbReference>
<organism evidence="7 8">
    <name type="scientific">Acholeplasma hippikon</name>
    <dbReference type="NCBI Taxonomy" id="264636"/>
    <lineage>
        <taxon>Bacteria</taxon>
        <taxon>Bacillati</taxon>
        <taxon>Mycoplasmatota</taxon>
        <taxon>Mollicutes</taxon>
        <taxon>Acholeplasmatales</taxon>
        <taxon>Acholeplasmataceae</taxon>
        <taxon>Acholeplasma</taxon>
    </lineage>
</organism>
<feature type="transmembrane region" description="Helical" evidence="5">
    <location>
        <begin position="152"/>
        <end position="175"/>
    </location>
</feature>
<gene>
    <name evidence="7" type="ORF">NCTC10172_00205</name>
</gene>
<keyword evidence="3 5" id="KW-1133">Transmembrane helix</keyword>
<proteinExistence type="predicted"/>
<dbReference type="RefSeq" id="WP_035369065.1">
    <property type="nucleotide sequence ID" value="NZ_LR215050.1"/>
</dbReference>
<evidence type="ECO:0000256" key="5">
    <source>
        <dbReference type="SAM" id="Phobius"/>
    </source>
</evidence>
<feature type="transmembrane region" description="Helical" evidence="5">
    <location>
        <begin position="90"/>
        <end position="111"/>
    </location>
</feature>
<keyword evidence="8" id="KW-1185">Reference proteome</keyword>
<feature type="transmembrane region" description="Helical" evidence="5">
    <location>
        <begin position="187"/>
        <end position="212"/>
    </location>
</feature>
<protein>
    <submittedName>
        <fullName evidence="7">Uncharacterized protein conserved in archaea</fullName>
    </submittedName>
</protein>
<accession>A0A449BID4</accession>
<name>A0A449BID4_9MOLU</name>
<evidence type="ECO:0000313" key="7">
    <source>
        <dbReference type="EMBL" id="VEU82198.1"/>
    </source>
</evidence>
<reference evidence="7 8" key="1">
    <citation type="submission" date="2019-01" db="EMBL/GenBank/DDBJ databases">
        <authorList>
            <consortium name="Pathogen Informatics"/>
        </authorList>
    </citation>
    <scope>NUCLEOTIDE SEQUENCE [LARGE SCALE GENOMIC DNA]</scope>
    <source>
        <strain evidence="7 8">NCTC10172</strain>
    </source>
</reference>
<dbReference type="AlphaFoldDB" id="A0A449BID4"/>
<evidence type="ECO:0000313" key="8">
    <source>
        <dbReference type="Proteomes" id="UP000290909"/>
    </source>
</evidence>
<evidence type="ECO:0000256" key="2">
    <source>
        <dbReference type="ARBA" id="ARBA00022692"/>
    </source>
</evidence>
<dbReference type="InterPro" id="IPR006977">
    <property type="entry name" value="Yip1_dom"/>
</dbReference>
<evidence type="ECO:0000259" key="6">
    <source>
        <dbReference type="Pfam" id="PF04893"/>
    </source>
</evidence>
<dbReference type="Proteomes" id="UP000290909">
    <property type="component" value="Chromosome"/>
</dbReference>